<reference evidence="4" key="1">
    <citation type="journal article" date="2021" name="Science">
        <title>Hunting the eagle killer: A cyanobacterial neurotoxin causes vacuolar myelinopathy.</title>
        <authorList>
            <person name="Breinlinger S."/>
            <person name="Phillips T.J."/>
            <person name="Haram B.N."/>
            <person name="Mares J."/>
            <person name="Martinez Yerena J.A."/>
            <person name="Hrouzek P."/>
            <person name="Sobotka R."/>
            <person name="Henderson W.M."/>
            <person name="Schmieder P."/>
            <person name="Williams S.M."/>
            <person name="Lauderdale J.D."/>
            <person name="Wilde H.D."/>
            <person name="Gerrin W."/>
            <person name="Kust A."/>
            <person name="Washington J.W."/>
            <person name="Wagner C."/>
            <person name="Geier B."/>
            <person name="Liebeke M."/>
            <person name="Enke H."/>
            <person name="Niedermeyer T.H.J."/>
            <person name="Wilde S.B."/>
        </authorList>
    </citation>
    <scope>NUCLEOTIDE SEQUENCE [LARGE SCALE GENOMIC DNA]</scope>
    <source>
        <strain evidence="4">Thurmond2011</strain>
    </source>
</reference>
<evidence type="ECO:0000313" key="3">
    <source>
        <dbReference type="EMBL" id="MDR9900506.1"/>
    </source>
</evidence>
<keyword evidence="3" id="KW-0378">Hydrolase</keyword>
<dbReference type="InterPro" id="IPR020821">
    <property type="entry name" value="ENPP1-3/EXOG-like_nuc-like"/>
</dbReference>
<feature type="domain" description="ENPP1-3/EXOG-like endonuclease/phosphodiesterase" evidence="2">
    <location>
        <begin position="1"/>
        <end position="115"/>
    </location>
</feature>
<keyword evidence="1" id="KW-0479">Metal-binding</keyword>
<dbReference type="AlphaFoldDB" id="A0AAP5IF03"/>
<dbReference type="SUPFAM" id="SSF54060">
    <property type="entry name" value="His-Me finger endonucleases"/>
    <property type="match status" value="1"/>
</dbReference>
<comment type="caution">
    <text evidence="3">The sequence shown here is derived from an EMBL/GenBank/DDBJ whole genome shotgun (WGS) entry which is preliminary data.</text>
</comment>
<dbReference type="Gene3D" id="3.40.570.10">
    <property type="entry name" value="Extracellular Endonuclease, subunit A"/>
    <property type="match status" value="1"/>
</dbReference>
<keyword evidence="3" id="KW-0255">Endonuclease</keyword>
<evidence type="ECO:0000259" key="2">
    <source>
        <dbReference type="SMART" id="SM00477"/>
    </source>
</evidence>
<organism evidence="3 4">
    <name type="scientific">Aetokthonos hydrillicola Thurmond2011</name>
    <dbReference type="NCBI Taxonomy" id="2712845"/>
    <lineage>
        <taxon>Bacteria</taxon>
        <taxon>Bacillati</taxon>
        <taxon>Cyanobacteriota</taxon>
        <taxon>Cyanophyceae</taxon>
        <taxon>Nostocales</taxon>
        <taxon>Hapalosiphonaceae</taxon>
        <taxon>Aetokthonos</taxon>
    </lineage>
</organism>
<accession>A0AAP5IF03</accession>
<dbReference type="GO" id="GO:0016787">
    <property type="term" value="F:hydrolase activity"/>
    <property type="evidence" value="ECO:0007669"/>
    <property type="project" value="InterPro"/>
</dbReference>
<dbReference type="SMART" id="SM00477">
    <property type="entry name" value="NUC"/>
    <property type="match status" value="1"/>
</dbReference>
<evidence type="ECO:0000256" key="1">
    <source>
        <dbReference type="PIRSR" id="PIRSR640255-2"/>
    </source>
</evidence>
<name>A0AAP5IF03_9CYAN</name>
<protein>
    <submittedName>
        <fullName evidence="3">DNA/RNA non-specific endonuclease</fullName>
    </submittedName>
</protein>
<dbReference type="Pfam" id="PF01223">
    <property type="entry name" value="Endonuclease_NS"/>
    <property type="match status" value="1"/>
</dbReference>
<dbReference type="Proteomes" id="UP000667802">
    <property type="component" value="Unassembled WGS sequence"/>
</dbReference>
<evidence type="ECO:0000313" key="4">
    <source>
        <dbReference type="Proteomes" id="UP000667802"/>
    </source>
</evidence>
<dbReference type="InterPro" id="IPR001604">
    <property type="entry name" value="Endo_G_ENPP1-like_dom"/>
</dbReference>
<dbReference type="EMBL" id="JAALHA020000035">
    <property type="protein sequence ID" value="MDR9900506.1"/>
    <property type="molecule type" value="Genomic_DNA"/>
</dbReference>
<gene>
    <name evidence="3" type="ORF">G7B40_039065</name>
</gene>
<dbReference type="PANTHER" id="PTHR13966:SF5">
    <property type="entry name" value="ENDONUCLEASE G, MITOCHONDRIAL"/>
    <property type="match status" value="1"/>
</dbReference>
<feature type="binding site" evidence="1">
    <location>
        <position position="12"/>
    </location>
    <ligand>
        <name>Mg(2+)</name>
        <dbReference type="ChEBI" id="CHEBI:18420"/>
        <note>catalytic</note>
    </ligand>
</feature>
<proteinExistence type="predicted"/>
<dbReference type="InterPro" id="IPR040255">
    <property type="entry name" value="Non-specific_endonuclease"/>
</dbReference>
<dbReference type="InterPro" id="IPR044929">
    <property type="entry name" value="DNA/RNA_non-sp_Endonuclease_sf"/>
</dbReference>
<dbReference type="InterPro" id="IPR044925">
    <property type="entry name" value="His-Me_finger_sf"/>
</dbReference>
<dbReference type="GO" id="GO:0004519">
    <property type="term" value="F:endonuclease activity"/>
    <property type="evidence" value="ECO:0007669"/>
    <property type="project" value="UniProtKB-KW"/>
</dbReference>
<dbReference type="GO" id="GO:0046872">
    <property type="term" value="F:metal ion binding"/>
    <property type="evidence" value="ECO:0007669"/>
    <property type="project" value="UniProtKB-KW"/>
</dbReference>
<sequence>MTNMMPQTPDNNRHTWEGLEVYCRQLARQGKQLYIIAGTYGNQGTLKGQVTIPQSTWKVVVVLDRPGAVTANTRVIAVNVPNQQGINYDWRAYRVSVKELEGLTGYHFFDKVSGAAREVVEGKLDTQ</sequence>
<dbReference type="PANTHER" id="PTHR13966">
    <property type="entry name" value="ENDONUCLEASE RELATED"/>
    <property type="match status" value="1"/>
</dbReference>
<dbReference type="GO" id="GO:0003676">
    <property type="term" value="F:nucleic acid binding"/>
    <property type="evidence" value="ECO:0007669"/>
    <property type="project" value="InterPro"/>
</dbReference>
<keyword evidence="4" id="KW-1185">Reference proteome</keyword>
<keyword evidence="3" id="KW-0540">Nuclease</keyword>